<evidence type="ECO:0000313" key="3">
    <source>
        <dbReference type="RefSeq" id="XP_021830275.1"/>
    </source>
</evidence>
<proteinExistence type="predicted"/>
<keyword evidence="2" id="KW-1185">Reference proteome</keyword>
<sequence>MAQKDENVRQVTKRGGGQGSRGDQDQPAEIEQTSKVSTTIHVETIPREERLEKFREAEAAPIQAEKVKPKIQRVPFMLRQDTKFEKYYEPRVAAVGPFHHARKPTYKHAEKIKLKLAANFVKDSKQNDADLLKKVEDNINFVD</sequence>
<evidence type="ECO:0000313" key="2">
    <source>
        <dbReference type="Proteomes" id="UP000515124"/>
    </source>
</evidence>
<evidence type="ECO:0000256" key="1">
    <source>
        <dbReference type="SAM" id="MobiDB-lite"/>
    </source>
</evidence>
<dbReference type="AlphaFoldDB" id="A0A6P5TT63"/>
<organism evidence="2 3">
    <name type="scientific">Prunus avium</name>
    <name type="common">Cherry</name>
    <name type="synonym">Cerasus avium</name>
    <dbReference type="NCBI Taxonomy" id="42229"/>
    <lineage>
        <taxon>Eukaryota</taxon>
        <taxon>Viridiplantae</taxon>
        <taxon>Streptophyta</taxon>
        <taxon>Embryophyta</taxon>
        <taxon>Tracheophyta</taxon>
        <taxon>Spermatophyta</taxon>
        <taxon>Magnoliopsida</taxon>
        <taxon>eudicotyledons</taxon>
        <taxon>Gunneridae</taxon>
        <taxon>Pentapetalae</taxon>
        <taxon>rosids</taxon>
        <taxon>fabids</taxon>
        <taxon>Rosales</taxon>
        <taxon>Rosaceae</taxon>
        <taxon>Amygdaloideae</taxon>
        <taxon>Amygdaleae</taxon>
        <taxon>Prunus</taxon>
    </lineage>
</organism>
<protein>
    <submittedName>
        <fullName evidence="3">Uncharacterized protein LOC110770441</fullName>
    </submittedName>
</protein>
<dbReference type="InterPro" id="IPR004158">
    <property type="entry name" value="DUF247_pln"/>
</dbReference>
<feature type="region of interest" description="Disordered" evidence="1">
    <location>
        <begin position="1"/>
        <end position="37"/>
    </location>
</feature>
<name>A0A6P5TT63_PRUAV</name>
<dbReference type="Gramene" id="Pav_sc0001902.1_g140.1.br:mrna">
    <property type="protein sequence ID" value="Pav_sc0001902.1_g140.1.br:CDS:1"/>
    <property type="gene ID" value="Pav_sc0001902.1_g140.1.br"/>
</dbReference>
<accession>A0A6P5TT63</accession>
<dbReference type="Pfam" id="PF03140">
    <property type="entry name" value="DUF247"/>
    <property type="match status" value="1"/>
</dbReference>
<dbReference type="KEGG" id="pavi:110770441"/>
<dbReference type="Proteomes" id="UP000515124">
    <property type="component" value="Unplaced"/>
</dbReference>
<reference evidence="3" key="1">
    <citation type="submission" date="2025-08" db="UniProtKB">
        <authorList>
            <consortium name="RefSeq"/>
        </authorList>
    </citation>
    <scope>IDENTIFICATION</scope>
</reference>
<gene>
    <name evidence="3" type="primary">LOC110770441</name>
</gene>
<dbReference type="GeneID" id="110770441"/>
<dbReference type="RefSeq" id="XP_021830275.1">
    <property type="nucleotide sequence ID" value="XM_021974583.1"/>
</dbReference>